<sequence>MTETQAKSGNTGTSANPVDEEAAKGGTPATGRAAVGRATVPADAPAPKFTRAPGMTPPPEPPAEDAGSADKTEASGTDAPKSSTAATPSGSATASSARPATTQPINVRPGPAASTGSTGTQPRITPGMTQPQPETARTAAAGRPASGGGLPPGIGNASAVGAARVGDAVRAARTSVSSAASRGPRRARLNLKRIDPWSVMKFAFAVSVVLFIVVVVATSVLYLALDAMGVFQSVNESLSDLVNAGGGQSTSGFQITAKGVILSSALIGLVNVVLFTALATLGAFVYNVCADLVGGIELTLAERD</sequence>
<dbReference type="GeneID" id="300125923"/>
<name>A0A561VTN0_9ACTN</name>
<comment type="caution">
    <text evidence="4">The sequence shown here is derived from an EMBL/GenBank/DDBJ whole genome shotgun (WGS) entry which is preliminary data.</text>
</comment>
<keyword evidence="2 4" id="KW-0812">Transmembrane</keyword>
<organism evidence="4 5">
    <name type="scientific">Micromonospora taraxaci</name>
    <dbReference type="NCBI Taxonomy" id="1316803"/>
    <lineage>
        <taxon>Bacteria</taxon>
        <taxon>Bacillati</taxon>
        <taxon>Actinomycetota</taxon>
        <taxon>Actinomycetes</taxon>
        <taxon>Micromonosporales</taxon>
        <taxon>Micromonosporaceae</taxon>
        <taxon>Micromonospora</taxon>
    </lineage>
</organism>
<protein>
    <submittedName>
        <fullName evidence="4">Transmembrane protein DUF3566</fullName>
    </submittedName>
</protein>
<accession>A0A561VTN0</accession>
<evidence type="ECO:0000256" key="2">
    <source>
        <dbReference type="SAM" id="Phobius"/>
    </source>
</evidence>
<dbReference type="RefSeq" id="WP_145778318.1">
    <property type="nucleotide sequence ID" value="NZ_VIWZ01000001.1"/>
</dbReference>
<evidence type="ECO:0000256" key="1">
    <source>
        <dbReference type="SAM" id="MobiDB-lite"/>
    </source>
</evidence>
<reference evidence="4 5" key="1">
    <citation type="submission" date="2019-06" db="EMBL/GenBank/DDBJ databases">
        <title>Sequencing the genomes of 1000 actinobacteria strains.</title>
        <authorList>
            <person name="Klenk H.-P."/>
        </authorList>
    </citation>
    <scope>NUCLEOTIDE SEQUENCE [LARGE SCALE GENOMIC DNA]</scope>
    <source>
        <strain evidence="4 5">DSM 45885</strain>
    </source>
</reference>
<evidence type="ECO:0000259" key="3">
    <source>
        <dbReference type="Pfam" id="PF12089"/>
    </source>
</evidence>
<feature type="compositionally biased region" description="Polar residues" evidence="1">
    <location>
        <begin position="114"/>
        <end position="135"/>
    </location>
</feature>
<feature type="transmembrane region" description="Helical" evidence="2">
    <location>
        <begin position="260"/>
        <end position="286"/>
    </location>
</feature>
<dbReference type="OrthoDB" id="3240216at2"/>
<keyword evidence="2" id="KW-1133">Transmembrane helix</keyword>
<proteinExistence type="predicted"/>
<feature type="compositionally biased region" description="Polar residues" evidence="1">
    <location>
        <begin position="1"/>
        <end position="16"/>
    </location>
</feature>
<keyword evidence="5" id="KW-1185">Reference proteome</keyword>
<dbReference type="AlphaFoldDB" id="A0A561VTN0"/>
<evidence type="ECO:0000313" key="4">
    <source>
        <dbReference type="EMBL" id="TWG14963.1"/>
    </source>
</evidence>
<dbReference type="InterPro" id="IPR021949">
    <property type="entry name" value="DUF3566_TM"/>
</dbReference>
<gene>
    <name evidence="4" type="ORF">FHU34_11267</name>
</gene>
<keyword evidence="2" id="KW-0472">Membrane</keyword>
<dbReference type="Proteomes" id="UP000317685">
    <property type="component" value="Unassembled WGS sequence"/>
</dbReference>
<dbReference type="EMBL" id="VIWZ01000001">
    <property type="protein sequence ID" value="TWG14963.1"/>
    <property type="molecule type" value="Genomic_DNA"/>
</dbReference>
<evidence type="ECO:0000313" key="5">
    <source>
        <dbReference type="Proteomes" id="UP000317685"/>
    </source>
</evidence>
<feature type="transmembrane region" description="Helical" evidence="2">
    <location>
        <begin position="202"/>
        <end position="225"/>
    </location>
</feature>
<dbReference type="Pfam" id="PF12089">
    <property type="entry name" value="DUF3566"/>
    <property type="match status" value="1"/>
</dbReference>
<feature type="region of interest" description="Disordered" evidence="1">
    <location>
        <begin position="1"/>
        <end position="154"/>
    </location>
</feature>
<feature type="domain" description="DUF3566" evidence="3">
    <location>
        <begin position="184"/>
        <end position="302"/>
    </location>
</feature>
<feature type="compositionally biased region" description="Low complexity" evidence="1">
    <location>
        <begin position="77"/>
        <end position="102"/>
    </location>
</feature>